<sequence>MSSSPAEPGARDPRELSAEDAVDVDLIPPRLMLPKVRRALAIGLIATVIVGVIVTVLVGAPWGIAVLVAGAAPGVGGYLGVARRRVVLDHRVLTRRTLRTQRMNLMDADEVDLVAEVARFAQVSLRLRQGRTTVRLPIALYEGSGRGRVRGRELPMLGTRRLAEALERNRRPEVGDIARVLAEQARAQSTSMPMRDRPLFRAAGIARELGGGEELVFSTDEVEEIARPLW</sequence>
<accession>A0A138AWH1</accession>
<evidence type="ECO:0000256" key="1">
    <source>
        <dbReference type="SAM" id="Phobius"/>
    </source>
</evidence>
<feature type="transmembrane region" description="Helical" evidence="1">
    <location>
        <begin position="39"/>
        <end position="58"/>
    </location>
</feature>
<keyword evidence="1" id="KW-1133">Transmembrane helix</keyword>
<dbReference type="EMBL" id="LSRF01000001">
    <property type="protein sequence ID" value="KXP14759.1"/>
    <property type="molecule type" value="Genomic_DNA"/>
</dbReference>
<feature type="transmembrane region" description="Helical" evidence="1">
    <location>
        <begin position="64"/>
        <end position="81"/>
    </location>
</feature>
<dbReference type="RefSeq" id="WP_068569370.1">
    <property type="nucleotide sequence ID" value="NZ_LSRE01000001.1"/>
</dbReference>
<keyword evidence="5" id="KW-1185">Reference proteome</keyword>
<reference evidence="4" key="1">
    <citation type="submission" date="2016-02" db="EMBL/GenBank/DDBJ databases">
        <authorList>
            <person name="Wen L."/>
            <person name="He K."/>
            <person name="Yang H."/>
        </authorList>
    </citation>
    <scope>NUCLEOTIDE SEQUENCE [LARGE SCALE GENOMIC DNA]</scope>
    <source>
        <strain evidence="4">JCM 15929</strain>
    </source>
</reference>
<comment type="caution">
    <text evidence="3">The sequence shown here is derived from an EMBL/GenBank/DDBJ whole genome shotgun (WGS) entry which is preliminary data.</text>
</comment>
<dbReference type="AlphaFoldDB" id="A0A138AWH1"/>
<name>A0A138AWH1_9ACTN</name>
<dbReference type="Proteomes" id="UP000070258">
    <property type="component" value="Unassembled WGS sequence"/>
</dbReference>
<evidence type="ECO:0000313" key="2">
    <source>
        <dbReference type="EMBL" id="KXP01576.1"/>
    </source>
</evidence>
<evidence type="ECO:0000313" key="5">
    <source>
        <dbReference type="Proteomes" id="UP000070409"/>
    </source>
</evidence>
<dbReference type="Proteomes" id="UP000070409">
    <property type="component" value="Unassembled WGS sequence"/>
</dbReference>
<organism evidence="3 4">
    <name type="scientific">Tsukamurella pseudospumae</name>
    <dbReference type="NCBI Taxonomy" id="239498"/>
    <lineage>
        <taxon>Bacteria</taxon>
        <taxon>Bacillati</taxon>
        <taxon>Actinomycetota</taxon>
        <taxon>Actinomycetes</taxon>
        <taxon>Mycobacteriales</taxon>
        <taxon>Tsukamurellaceae</taxon>
        <taxon>Tsukamurella</taxon>
    </lineage>
</organism>
<reference evidence="3" key="2">
    <citation type="submission" date="2016-02" db="EMBL/GenBank/DDBJ databases">
        <authorList>
            <person name="Teng J.L."/>
            <person name="Yang Y."/>
            <person name="Huang Y."/>
            <person name="Guo F."/>
            <person name="Wei W."/>
            <person name="Chen J.H."/>
            <person name="Wong S.Y."/>
            <person name="Lau S.K."/>
            <person name="Woo P.C."/>
        </authorList>
    </citation>
    <scope>NUCLEOTIDE SEQUENCE</scope>
    <source>
        <strain evidence="3">JCM 15929</strain>
    </source>
</reference>
<evidence type="ECO:0000313" key="4">
    <source>
        <dbReference type="Proteomes" id="UP000070258"/>
    </source>
</evidence>
<dbReference type="OrthoDB" id="4773489at2"/>
<gene>
    <name evidence="3" type="ORF">AXK60_02440</name>
    <name evidence="2" type="ORF">AXK61_01885</name>
</gene>
<dbReference type="EMBL" id="LSRE01000001">
    <property type="protein sequence ID" value="KXP01576.1"/>
    <property type="molecule type" value="Genomic_DNA"/>
</dbReference>
<proteinExistence type="predicted"/>
<reference evidence="2 5" key="3">
    <citation type="submission" date="2016-02" db="EMBL/GenBank/DDBJ databases">
        <authorList>
            <person name="Teng J.L."/>
            <person name="Tang Y."/>
            <person name="Huang Y."/>
            <person name="Guo F."/>
            <person name="Wei W."/>
            <person name="Chen J.H."/>
            <person name="Wong S.Y."/>
            <person name="Lau S.K."/>
            <person name="Woo P.C."/>
        </authorList>
    </citation>
    <scope>NUCLEOTIDE SEQUENCE [LARGE SCALE GENOMIC DNA]</scope>
    <source>
        <strain evidence="2 5">JCM 13375</strain>
    </source>
</reference>
<keyword evidence="1" id="KW-0472">Membrane</keyword>
<protein>
    <submittedName>
        <fullName evidence="3">Uncharacterized protein</fullName>
    </submittedName>
</protein>
<evidence type="ECO:0000313" key="3">
    <source>
        <dbReference type="EMBL" id="KXP14759.1"/>
    </source>
</evidence>
<dbReference type="STRING" id="239498.AXK60_02440"/>
<keyword evidence="1" id="KW-0812">Transmembrane</keyword>